<evidence type="ECO:0000313" key="3">
    <source>
        <dbReference type="Proteomes" id="UP001279553"/>
    </source>
</evidence>
<dbReference type="RefSeq" id="WP_319613893.1">
    <property type="nucleotide sequence ID" value="NZ_JAWXYB010000018.1"/>
</dbReference>
<evidence type="ECO:0008006" key="4">
    <source>
        <dbReference type="Google" id="ProtNLM"/>
    </source>
</evidence>
<keyword evidence="1" id="KW-0812">Transmembrane</keyword>
<organism evidence="2 3">
    <name type="scientific">Acidiphilium acidophilum</name>
    <name type="common">Thiobacillus acidophilus</name>
    <dbReference type="NCBI Taxonomy" id="76588"/>
    <lineage>
        <taxon>Bacteria</taxon>
        <taxon>Pseudomonadati</taxon>
        <taxon>Pseudomonadota</taxon>
        <taxon>Alphaproteobacteria</taxon>
        <taxon>Acetobacterales</taxon>
        <taxon>Acidocellaceae</taxon>
        <taxon>Acidiphilium</taxon>
    </lineage>
</organism>
<reference evidence="2 3" key="1">
    <citation type="submission" date="2023-11" db="EMBL/GenBank/DDBJ databases">
        <title>MicrobeMod: A computational toolkit for identifying prokaryotic methylation and restriction-modification with nanopore sequencing.</title>
        <authorList>
            <person name="Crits-Christoph A."/>
            <person name="Kang S.C."/>
            <person name="Lee H."/>
            <person name="Ostrov N."/>
        </authorList>
    </citation>
    <scope>NUCLEOTIDE SEQUENCE [LARGE SCALE GENOMIC DNA]</scope>
    <source>
        <strain evidence="2 3">DSMZ 700</strain>
    </source>
</reference>
<comment type="caution">
    <text evidence="2">The sequence shown here is derived from an EMBL/GenBank/DDBJ whole genome shotgun (WGS) entry which is preliminary data.</text>
</comment>
<gene>
    <name evidence="2" type="ORF">SIL87_09365</name>
</gene>
<sequence length="61" mass="6207">MQENDMNRNTRAGQRSGTVVMLVIGAILAATLSGCGIFGAGPTASKTYIEIPQNTGPTAPG</sequence>
<evidence type="ECO:0000313" key="2">
    <source>
        <dbReference type="EMBL" id="MDX5930970.1"/>
    </source>
</evidence>
<evidence type="ECO:0000256" key="1">
    <source>
        <dbReference type="SAM" id="Phobius"/>
    </source>
</evidence>
<accession>A0AAW9DPP1</accession>
<feature type="transmembrane region" description="Helical" evidence="1">
    <location>
        <begin position="20"/>
        <end position="40"/>
    </location>
</feature>
<dbReference type="Proteomes" id="UP001279553">
    <property type="component" value="Unassembled WGS sequence"/>
</dbReference>
<keyword evidence="1" id="KW-0472">Membrane</keyword>
<dbReference type="AlphaFoldDB" id="A0AAW9DPP1"/>
<keyword evidence="3" id="KW-1185">Reference proteome</keyword>
<protein>
    <recommendedName>
        <fullName evidence="4">Lipoprotein</fullName>
    </recommendedName>
</protein>
<dbReference type="EMBL" id="JAWXYB010000018">
    <property type="protein sequence ID" value="MDX5930970.1"/>
    <property type="molecule type" value="Genomic_DNA"/>
</dbReference>
<name>A0AAW9DPP1_ACIAO</name>
<keyword evidence="1" id="KW-1133">Transmembrane helix</keyword>
<proteinExistence type="predicted"/>